<keyword evidence="1" id="KW-0732">Signal</keyword>
<proteinExistence type="predicted"/>
<comment type="caution">
    <text evidence="2">The sequence shown here is derived from an EMBL/GenBank/DDBJ whole genome shotgun (WGS) entry which is preliminary data.</text>
</comment>
<evidence type="ECO:0000313" key="3">
    <source>
        <dbReference type="Proteomes" id="UP000659630"/>
    </source>
</evidence>
<keyword evidence="3" id="KW-1185">Reference proteome</keyword>
<dbReference type="SUPFAM" id="SSF53850">
    <property type="entry name" value="Periplasmic binding protein-like II"/>
    <property type="match status" value="1"/>
</dbReference>
<protein>
    <submittedName>
        <fullName evidence="2">Extracellular solute-binding protein</fullName>
    </submittedName>
</protein>
<dbReference type="InterPro" id="IPR006059">
    <property type="entry name" value="SBP"/>
</dbReference>
<dbReference type="Pfam" id="PF01547">
    <property type="entry name" value="SBP_bac_1"/>
    <property type="match status" value="1"/>
</dbReference>
<dbReference type="SUPFAM" id="SSF63829">
    <property type="entry name" value="Calcium-dependent phosphotriesterase"/>
    <property type="match status" value="1"/>
</dbReference>
<evidence type="ECO:0000313" key="2">
    <source>
        <dbReference type="EMBL" id="MBC5580121.1"/>
    </source>
</evidence>
<dbReference type="AlphaFoldDB" id="A0A923I7C6"/>
<feature type="signal peptide" evidence="1">
    <location>
        <begin position="1"/>
        <end position="19"/>
    </location>
</feature>
<organism evidence="2 3">
    <name type="scientific">Anaerofilum hominis</name>
    <dbReference type="NCBI Taxonomy" id="2763016"/>
    <lineage>
        <taxon>Bacteria</taxon>
        <taxon>Bacillati</taxon>
        <taxon>Bacillota</taxon>
        <taxon>Clostridia</taxon>
        <taxon>Eubacteriales</taxon>
        <taxon>Oscillospiraceae</taxon>
        <taxon>Anaerofilum</taxon>
    </lineage>
</organism>
<dbReference type="RefSeq" id="WP_186886493.1">
    <property type="nucleotide sequence ID" value="NZ_JACONZ010000001.1"/>
</dbReference>
<dbReference type="Proteomes" id="UP000659630">
    <property type="component" value="Unassembled WGS sequence"/>
</dbReference>
<evidence type="ECO:0000256" key="1">
    <source>
        <dbReference type="SAM" id="SignalP"/>
    </source>
</evidence>
<dbReference type="PROSITE" id="PS51257">
    <property type="entry name" value="PROKAR_LIPOPROTEIN"/>
    <property type="match status" value="1"/>
</dbReference>
<dbReference type="EMBL" id="JACONZ010000001">
    <property type="protein sequence ID" value="MBC5580121.1"/>
    <property type="molecule type" value="Genomic_DNA"/>
</dbReference>
<name>A0A923I7C6_9FIRM</name>
<feature type="chain" id="PRO_5039378382" evidence="1">
    <location>
        <begin position="20"/>
        <end position="778"/>
    </location>
</feature>
<dbReference type="Gene3D" id="3.40.190.10">
    <property type="entry name" value="Periplasmic binding protein-like II"/>
    <property type="match status" value="1"/>
</dbReference>
<gene>
    <name evidence="2" type="ORF">H8S23_01215</name>
</gene>
<accession>A0A923I7C6</accession>
<sequence>MKIKKRLACLLLAASTMLAAGCSAGAGSSGAAGAQTQAKGRFVESNVTPEGSGAGLPSGLYAHPDGSVDYLWYDQPAQGGEPALHHSRSQDNGATWQALDVSWQQEFEGLQAALALSDGSLLLMVKTEEQGFSCWKVAQDGQKVQLALPELEERLGAGGTVIDAKLLSDDRLYLQYMGERASGGVQASAAAAAEAGAEDAEDGDSAPAGAFNVDGIANAVFDLSTGALLTDLSGQDVYQVALAGDRFLVSDYEGGLSAYSLEDGARDSGFHGGQGSPEMALGAAADSEGNFYYINTQGVYRLTPGGTLSEALMEGSRYSFGSPTYGINAFARTAQGDFLAALSLPDGSSRLMRYVYDPEMLSRPDKELTVYSLTDSSTARAAITAFQQAHSDVQVNYEVALEEGAGSQQREDALRALNTELVAGQGPDVLILDGLPFESYIDKGVLADLAGLLDTSGVIPQLVKSFETEKGLFALPTRFGIPALFTASGRGTDWNTLTQLAGAVAAGSGSPAGGGQEAAFSPLPEGQRPVLSFQSWQELFELFYSANASALANRENGVDETNLRTFLEALKTISDRCGLGGESGGWSGGLVISGGTGGGFTNIPGSVMGYSNGRALAGCGEMMDLMLAQYAAGIEEGTQARLLPGLADGAWVPHALAGISEKSGQKELAAAFLETMLSHEVQDYSVGDGLPALRAGLDAQLRRAAAQEDVKYSFSAGQLSGTDMDALLAGLKTPMLADATLKEKISAGAEACCKGELTVEAALEQIKSETALYLAERG</sequence>
<reference evidence="2" key="1">
    <citation type="submission" date="2020-08" db="EMBL/GenBank/DDBJ databases">
        <title>Genome public.</title>
        <authorList>
            <person name="Liu C."/>
            <person name="Sun Q."/>
        </authorList>
    </citation>
    <scope>NUCLEOTIDE SEQUENCE</scope>
    <source>
        <strain evidence="2">BX8</strain>
    </source>
</reference>